<dbReference type="Pfam" id="PF13975">
    <property type="entry name" value="gag-asp_proteas"/>
    <property type="match status" value="1"/>
</dbReference>
<keyword evidence="2" id="KW-0175">Coiled coil</keyword>
<proteinExistence type="predicted"/>
<dbReference type="Proteomes" id="UP000235392">
    <property type="component" value="Unassembled WGS sequence"/>
</dbReference>
<dbReference type="InterPro" id="IPR001995">
    <property type="entry name" value="Peptidase_A2_cat"/>
</dbReference>
<evidence type="ECO:0000256" key="3">
    <source>
        <dbReference type="SAM" id="MobiDB-lite"/>
    </source>
</evidence>
<evidence type="ECO:0000259" key="4">
    <source>
        <dbReference type="PROSITE" id="PS50175"/>
    </source>
</evidence>
<keyword evidence="1" id="KW-0378">Hydrolase</keyword>
<evidence type="ECO:0000313" key="5">
    <source>
        <dbReference type="EMBL" id="PLW41943.1"/>
    </source>
</evidence>
<protein>
    <recommendedName>
        <fullName evidence="4">Peptidase A2 domain-containing protein</fullName>
    </recommendedName>
</protein>
<feature type="coiled-coil region" evidence="2">
    <location>
        <begin position="15"/>
        <end position="47"/>
    </location>
</feature>
<feature type="region of interest" description="Disordered" evidence="3">
    <location>
        <begin position="396"/>
        <end position="423"/>
    </location>
</feature>
<feature type="region of interest" description="Disordered" evidence="3">
    <location>
        <begin position="544"/>
        <end position="621"/>
    </location>
</feature>
<dbReference type="InterPro" id="IPR021109">
    <property type="entry name" value="Peptidase_aspartic_dom_sf"/>
</dbReference>
<comment type="caution">
    <text evidence="5">The sequence shown here is derived from an EMBL/GenBank/DDBJ whole genome shotgun (WGS) entry which is preliminary data.</text>
</comment>
<accession>A0A2N5UW15</accession>
<dbReference type="GO" id="GO:0004190">
    <property type="term" value="F:aspartic-type endopeptidase activity"/>
    <property type="evidence" value="ECO:0007669"/>
    <property type="project" value="InterPro"/>
</dbReference>
<name>A0A2N5UW15_9BASI</name>
<sequence>MADMTARGLEDSAIIQQQQERITFLEEQFEQNKKAEAEKEKERLKSMDKWLATKVEEMMAEFMNSRTEATPQDIPIPETPQPQIRFSVPPTGPNIGQHRFTTSTPYTAAHGRDNPETPHPQNMHGGSSTYNFERGRTRPGYTPREKPNETPAASPAETRFGNNRDVKLPEEGEFTGLIDAKKANITFDGTDVEGFIKRLENIASILKCGSISLACQLPYIINNNKIGRSIELMEGHETGDWELLKKSLLRKWGRATPLRRYREESITELVQKAVDKKGIKTNMEYRKFISEFEEMMDYFIRMEYNNLNPENGDPLWKALSDKLKKEVTKELAHAKKLKKTKDGRNIIPNLSILKIYVEEALMILDFDGEEEEVTAKKTVKIQEPVKLASQEEAFKKAMEQRRRDTSPHFSRPPSPHNSDGRPRTGPYNFECYYCKGKHSVAECEDSAKDYRERKFYKSGGIYYYPNKQPIVLENDLSVKEMVHKYFEQNQPSTRAQPNETNKDPLSSIAEIEEWGSWIPPSANIDEEELQNNIGFGICKSQRIQEKNPVASSQPVPGPAQQPVIPTNSKEPTRQRRNSLPGAWIENEAPEEEDSITQTPGKNPAPAKKKPANTKPERKDDLARQMADSLAKKFYKQTYTLTLEEILKIAPQFLQTLQKSLPDSEELEKSINIGRIQHQQDCNLAEEEQGRLTYACPVGMVDMTINDRKIRTLVDTGAEMNIIPEELANQLGFVTTEIFVRLRGIGGHFTPIVGLAENVDVSIFPGHKNLANFFIVKGSVHTVLGRPFLADHNVRLELSNEKGEVLSFQEPLWKRLCIPICLPNVPGWHREPPMFQQNCSLQVVDLDILDQIKDKNVDGNSDDALEANWEKLEKDEEYQKVFSSTLHPPRLDTGPEEPIKVKDKQQEDPWNVKLAELVDWVEELGGYKFTDEEQEQIDQQFAQSEVAWAAEPKPYNSITDYYWKDKSFPRRFRNVFDESERPKTLRRNQGCYGNWSSRFGFVSRKVREKLYYGGGKNWYRINISEPAKKRKFKRQYKYLFWVSFQEFTQQVKVFFKVYIATKMSTKERFFYFF</sequence>
<evidence type="ECO:0000256" key="1">
    <source>
        <dbReference type="ARBA" id="ARBA00022801"/>
    </source>
</evidence>
<dbReference type="AlphaFoldDB" id="A0A2N5UW15"/>
<evidence type="ECO:0000313" key="6">
    <source>
        <dbReference type="Proteomes" id="UP000235392"/>
    </source>
</evidence>
<feature type="compositionally biased region" description="Basic and acidic residues" evidence="3">
    <location>
        <begin position="396"/>
        <end position="406"/>
    </location>
</feature>
<dbReference type="Gene3D" id="2.40.70.10">
    <property type="entry name" value="Acid Proteases"/>
    <property type="match status" value="1"/>
</dbReference>
<dbReference type="CDD" id="cd00303">
    <property type="entry name" value="retropepsin_like"/>
    <property type="match status" value="1"/>
</dbReference>
<dbReference type="EMBL" id="PGCI01000084">
    <property type="protein sequence ID" value="PLW41943.1"/>
    <property type="molecule type" value="Genomic_DNA"/>
</dbReference>
<gene>
    <name evidence="5" type="ORF">PCASD_12824</name>
</gene>
<feature type="domain" description="Peptidase A2" evidence="4">
    <location>
        <begin position="709"/>
        <end position="746"/>
    </location>
</feature>
<organism evidence="5 6">
    <name type="scientific">Puccinia coronata f. sp. avenae</name>
    <dbReference type="NCBI Taxonomy" id="200324"/>
    <lineage>
        <taxon>Eukaryota</taxon>
        <taxon>Fungi</taxon>
        <taxon>Dikarya</taxon>
        <taxon>Basidiomycota</taxon>
        <taxon>Pucciniomycotina</taxon>
        <taxon>Pucciniomycetes</taxon>
        <taxon>Pucciniales</taxon>
        <taxon>Pucciniaceae</taxon>
        <taxon>Puccinia</taxon>
    </lineage>
</organism>
<dbReference type="PROSITE" id="PS50175">
    <property type="entry name" value="ASP_PROT_RETROV"/>
    <property type="match status" value="1"/>
</dbReference>
<evidence type="ECO:0000256" key="2">
    <source>
        <dbReference type="SAM" id="Coils"/>
    </source>
</evidence>
<dbReference type="GO" id="GO:0006508">
    <property type="term" value="P:proteolysis"/>
    <property type="evidence" value="ECO:0007669"/>
    <property type="project" value="InterPro"/>
</dbReference>
<feature type="region of interest" description="Disordered" evidence="3">
    <location>
        <begin position="99"/>
        <end position="167"/>
    </location>
</feature>
<dbReference type="SUPFAM" id="SSF50630">
    <property type="entry name" value="Acid proteases"/>
    <property type="match status" value="1"/>
</dbReference>
<reference evidence="5 6" key="1">
    <citation type="submission" date="2017-11" db="EMBL/GenBank/DDBJ databases">
        <title>De novo assembly and phasing of dikaryotic genomes from two isolates of Puccinia coronata f. sp. avenae, the causal agent of oat crown rust.</title>
        <authorList>
            <person name="Miller M.E."/>
            <person name="Zhang Y."/>
            <person name="Omidvar V."/>
            <person name="Sperschneider J."/>
            <person name="Schwessinger B."/>
            <person name="Raley C."/>
            <person name="Palmer J.M."/>
            <person name="Garnica D."/>
            <person name="Upadhyaya N."/>
            <person name="Rathjen J."/>
            <person name="Taylor J.M."/>
            <person name="Park R.F."/>
            <person name="Dodds P.N."/>
            <person name="Hirsch C.D."/>
            <person name="Kianian S.F."/>
            <person name="Figueroa M."/>
        </authorList>
    </citation>
    <scope>NUCLEOTIDE SEQUENCE [LARGE SCALE GENOMIC DNA]</scope>
    <source>
        <strain evidence="5">12SD80</strain>
    </source>
</reference>